<dbReference type="Proteomes" id="UP000236990">
    <property type="component" value="Unassembled WGS sequence"/>
</dbReference>
<name>A0A2S3U692_LACPN</name>
<protein>
    <submittedName>
        <fullName evidence="1">Uncharacterized protein</fullName>
    </submittedName>
</protein>
<evidence type="ECO:0000313" key="2">
    <source>
        <dbReference type="Proteomes" id="UP000236990"/>
    </source>
</evidence>
<accession>A0A2S3U692</accession>
<comment type="caution">
    <text evidence="1">The sequence shown here is derived from an EMBL/GenBank/DDBJ whole genome shotgun (WGS) entry which is preliminary data.</text>
</comment>
<proteinExistence type="predicted"/>
<dbReference type="AlphaFoldDB" id="A0A2S3U692"/>
<sequence length="91" mass="9500">MLLPAGSEVLSASETAMVMAMQGVTKYAKGTGIFGDILNSVTSGISGVTSWVGKKVKGLESSLIPLKISLLTRLSHSKTCLAGRLKAYRVS</sequence>
<gene>
    <name evidence="1" type="ORF">S101258_01388</name>
</gene>
<organism evidence="1 2">
    <name type="scientific">Lactiplantibacillus plantarum subsp. plantarum</name>
    <dbReference type="NCBI Taxonomy" id="337330"/>
    <lineage>
        <taxon>Bacteria</taxon>
        <taxon>Bacillati</taxon>
        <taxon>Bacillota</taxon>
        <taxon>Bacilli</taxon>
        <taxon>Lactobacillales</taxon>
        <taxon>Lactobacillaceae</taxon>
        <taxon>Lactiplantibacillus</taxon>
    </lineage>
</organism>
<dbReference type="EMBL" id="NKCZ01000096">
    <property type="protein sequence ID" value="POD85182.1"/>
    <property type="molecule type" value="Genomic_DNA"/>
</dbReference>
<evidence type="ECO:0000313" key="1">
    <source>
        <dbReference type="EMBL" id="POD85182.1"/>
    </source>
</evidence>
<reference evidence="1 2" key="1">
    <citation type="submission" date="2017-06" db="EMBL/GenBank/DDBJ databases">
        <title>Genome sequence of Lactobacillus plantarum subsp. plantarum strain SRCM101258.</title>
        <authorList>
            <person name="Cho S.H."/>
        </authorList>
    </citation>
    <scope>NUCLEOTIDE SEQUENCE [LARGE SCALE GENOMIC DNA]</scope>
    <source>
        <strain evidence="1 2">SRCM101258</strain>
    </source>
</reference>